<dbReference type="SMART" id="SM00014">
    <property type="entry name" value="acidPPc"/>
    <property type="match status" value="1"/>
</dbReference>
<keyword evidence="1" id="KW-0812">Transmembrane</keyword>
<feature type="transmembrane region" description="Helical" evidence="1">
    <location>
        <begin position="154"/>
        <end position="175"/>
    </location>
</feature>
<keyword evidence="1" id="KW-0472">Membrane</keyword>
<evidence type="ECO:0000259" key="2">
    <source>
        <dbReference type="SMART" id="SM00014"/>
    </source>
</evidence>
<name>A0ABW4KH86_9BACI</name>
<evidence type="ECO:0000256" key="1">
    <source>
        <dbReference type="SAM" id="Phobius"/>
    </source>
</evidence>
<dbReference type="PANTHER" id="PTHR14969:SF13">
    <property type="entry name" value="AT30094P"/>
    <property type="match status" value="1"/>
</dbReference>
<dbReference type="RefSeq" id="WP_380772030.1">
    <property type="nucleotide sequence ID" value="NZ_JBHUEO010000004.1"/>
</dbReference>
<dbReference type="CDD" id="cd03392">
    <property type="entry name" value="PAP2_like_2"/>
    <property type="match status" value="1"/>
</dbReference>
<evidence type="ECO:0000313" key="4">
    <source>
        <dbReference type="Proteomes" id="UP001597301"/>
    </source>
</evidence>
<sequence>MPFAEHIDREVLTFFNEMRTDPLTSFFLNATELGSITFLFPLAVLASMYFLIKKHVWRIIFLMSVLWGARGLNELIKHMVGRHRPDMDPIIQEAGNSFPSGHSMNSAAVYGYFMYLALKNNNPKRYVWVAVFTGVILTVAASRLYLGVHYLTDVTAGITGGLALVFLGIILEQPLKNLIAARRDKEKGK</sequence>
<dbReference type="InterPro" id="IPR036938">
    <property type="entry name" value="PAP2/HPO_sf"/>
</dbReference>
<dbReference type="Pfam" id="PF01569">
    <property type="entry name" value="PAP2"/>
    <property type="match status" value="1"/>
</dbReference>
<dbReference type="EMBL" id="JBHUEO010000004">
    <property type="protein sequence ID" value="MFD1705535.1"/>
    <property type="molecule type" value="Genomic_DNA"/>
</dbReference>
<keyword evidence="1" id="KW-1133">Transmembrane helix</keyword>
<dbReference type="SUPFAM" id="SSF48317">
    <property type="entry name" value="Acid phosphatase/Vanadium-dependent haloperoxidase"/>
    <property type="match status" value="1"/>
</dbReference>
<feature type="transmembrane region" description="Helical" evidence="1">
    <location>
        <begin position="126"/>
        <end position="148"/>
    </location>
</feature>
<dbReference type="Gene3D" id="1.20.144.10">
    <property type="entry name" value="Phosphatidic acid phosphatase type 2/haloperoxidase"/>
    <property type="match status" value="2"/>
</dbReference>
<accession>A0ABW4KH86</accession>
<keyword evidence="4" id="KW-1185">Reference proteome</keyword>
<dbReference type="PANTHER" id="PTHR14969">
    <property type="entry name" value="SPHINGOSINE-1-PHOSPHATE PHOSPHOHYDROLASE"/>
    <property type="match status" value="1"/>
</dbReference>
<comment type="caution">
    <text evidence="3">The sequence shown here is derived from an EMBL/GenBank/DDBJ whole genome shotgun (WGS) entry which is preliminary data.</text>
</comment>
<feature type="transmembrane region" description="Helical" evidence="1">
    <location>
        <begin position="33"/>
        <end position="52"/>
    </location>
</feature>
<evidence type="ECO:0000313" key="3">
    <source>
        <dbReference type="EMBL" id="MFD1705535.1"/>
    </source>
</evidence>
<reference evidence="4" key="1">
    <citation type="journal article" date="2019" name="Int. J. Syst. Evol. Microbiol.">
        <title>The Global Catalogue of Microorganisms (GCM) 10K type strain sequencing project: providing services to taxonomists for standard genome sequencing and annotation.</title>
        <authorList>
            <consortium name="The Broad Institute Genomics Platform"/>
            <consortium name="The Broad Institute Genome Sequencing Center for Infectious Disease"/>
            <person name="Wu L."/>
            <person name="Ma J."/>
        </authorList>
    </citation>
    <scope>NUCLEOTIDE SEQUENCE [LARGE SCALE GENOMIC DNA]</scope>
    <source>
        <strain evidence="4">CGMCC 1.12295</strain>
    </source>
</reference>
<protein>
    <submittedName>
        <fullName evidence="3">Phosphatase PAP2 family protein</fullName>
    </submittedName>
</protein>
<dbReference type="InterPro" id="IPR000326">
    <property type="entry name" value="PAP2/HPO"/>
</dbReference>
<gene>
    <name evidence="3" type="ORF">ACFSCZ_02055</name>
</gene>
<dbReference type="Proteomes" id="UP001597301">
    <property type="component" value="Unassembled WGS sequence"/>
</dbReference>
<organism evidence="3 4">
    <name type="scientific">Siminovitchia sediminis</name>
    <dbReference type="NCBI Taxonomy" id="1274353"/>
    <lineage>
        <taxon>Bacteria</taxon>
        <taxon>Bacillati</taxon>
        <taxon>Bacillota</taxon>
        <taxon>Bacilli</taxon>
        <taxon>Bacillales</taxon>
        <taxon>Bacillaceae</taxon>
        <taxon>Siminovitchia</taxon>
    </lineage>
</organism>
<feature type="domain" description="Phosphatidic acid phosphatase type 2/haloperoxidase" evidence="2">
    <location>
        <begin position="61"/>
        <end position="169"/>
    </location>
</feature>
<proteinExistence type="predicted"/>